<dbReference type="Proteomes" id="UP000671908">
    <property type="component" value="Chromosome"/>
</dbReference>
<protein>
    <submittedName>
        <fullName evidence="2">S8 family peptidase</fullName>
    </submittedName>
</protein>
<dbReference type="SUPFAM" id="SSF52743">
    <property type="entry name" value="Subtilisin-like"/>
    <property type="match status" value="1"/>
</dbReference>
<name>A0A975F1R7_9SPIR</name>
<dbReference type="RefSeq" id="WP_210119736.1">
    <property type="nucleotide sequence ID" value="NZ_CP054142.1"/>
</dbReference>
<dbReference type="Gene3D" id="3.40.50.200">
    <property type="entry name" value="Peptidase S8/S53 domain"/>
    <property type="match status" value="1"/>
</dbReference>
<evidence type="ECO:0000313" key="2">
    <source>
        <dbReference type="EMBL" id="QTQ13001.1"/>
    </source>
</evidence>
<evidence type="ECO:0000259" key="1">
    <source>
        <dbReference type="Pfam" id="PF00082"/>
    </source>
</evidence>
<evidence type="ECO:0000313" key="3">
    <source>
        <dbReference type="Proteomes" id="UP000671908"/>
    </source>
</evidence>
<accession>A0A975F1R7</accession>
<dbReference type="EMBL" id="CP054142">
    <property type="protein sequence ID" value="QTQ13001.1"/>
    <property type="molecule type" value="Genomic_DNA"/>
</dbReference>
<keyword evidence="3" id="KW-1185">Reference proteome</keyword>
<dbReference type="AlphaFoldDB" id="A0A975F1R7"/>
<organism evidence="2 3">
    <name type="scientific">Treponema parvum</name>
    <dbReference type="NCBI Taxonomy" id="138851"/>
    <lineage>
        <taxon>Bacteria</taxon>
        <taxon>Pseudomonadati</taxon>
        <taxon>Spirochaetota</taxon>
        <taxon>Spirochaetia</taxon>
        <taxon>Spirochaetales</taxon>
        <taxon>Treponemataceae</taxon>
        <taxon>Treponema</taxon>
    </lineage>
</organism>
<feature type="domain" description="Peptidase S8/S53" evidence="1">
    <location>
        <begin position="271"/>
        <end position="532"/>
    </location>
</feature>
<dbReference type="InterPro" id="IPR034074">
    <property type="entry name" value="Y4bN_pept_dom"/>
</dbReference>
<dbReference type="Pfam" id="PF00082">
    <property type="entry name" value="Peptidase_S8"/>
    <property type="match status" value="1"/>
</dbReference>
<dbReference type="CDD" id="cd04847">
    <property type="entry name" value="Peptidases_S8_Subtilisin_like_2"/>
    <property type="match status" value="1"/>
</dbReference>
<dbReference type="KEGG" id="tpav:HRQ91_00205"/>
<reference evidence="2 3" key="1">
    <citation type="journal article" date="2021" name="Microbiol. Resour. Announc.">
        <title>Complete Genome Sequences of Three Human Oral Treponema parvum Isolates.</title>
        <authorList>
            <person name="Zeng H."/>
            <person name="Watt R.M."/>
        </authorList>
    </citation>
    <scope>NUCLEOTIDE SEQUENCE [LARGE SCALE GENOMIC DNA]</scope>
    <source>
        <strain evidence="2 3">ATCC 700770</strain>
    </source>
</reference>
<proteinExistence type="predicted"/>
<gene>
    <name evidence="2" type="ORF">HRQ91_00205</name>
</gene>
<dbReference type="GO" id="GO:0004252">
    <property type="term" value="F:serine-type endopeptidase activity"/>
    <property type="evidence" value="ECO:0007669"/>
    <property type="project" value="InterPro"/>
</dbReference>
<dbReference type="InterPro" id="IPR000209">
    <property type="entry name" value="Peptidase_S8/S53_dom"/>
</dbReference>
<dbReference type="InterPro" id="IPR036852">
    <property type="entry name" value="Peptidase_S8/S53_dom_sf"/>
</dbReference>
<sequence length="740" mass="84580">MNDILKLTGHFEQRKNPNRPGPRNLPANKKIKVSHIINLRNQLIEIDEYWKNKTLFQKALVSVHYTEVVAKSNRIKDLLSQYSQNTNETIVGAKFSNDSEDDPKHIITHCVDKKTIRETITQLDKCISIIQAMFSGEVDFAIIEKINSNLTPIPNFSKTKFVSLIVDCFHVDFFDVDLEKESININSIVTLYKTDVNSIDILRQIGISETKYQKIDVDTFIMSPAIFEILKREAPYLIAMKVEDLTEIPAVSIEEDIDADPDFSILDPTNEPVIGVIDTHFDKHVYFTKWVDYTNMQSSDIELEPEDYDHGTMVSSIIVDGPTLNPRLQDNCGRFRVRHFGVAKKGSNSSSFIMETIEKIVENNKDIKVWNLSLGSELEIDRNFISPEAAKLDYLQFKNDIVFIVSGTNKPENKEYPKKIGAPADSINSIVVNSVDFNDIPAEYSRTGPVLSFFNKPDLCYYGGTYEDGLTVYAPFGKKKSYGTSFAAPWITRKMAYLIYKMNFTKEAAKALLIDSAAGWKKFKSTTTIAGYGVVPIQIENIIQSQNDEIRFVISGSSILYDTYNYNIPVPVYQDAQPFIAKATLCYFPNCSRNQGVDYTDTELDLHFGRIKDDSIKPIDNNIQNDEGRYFLKEEKARQLYRKWDNIKLIGEELKNNPRARKLYDDGRWGISLKTTKRLVGNSGRGMAFGLVITLKEINGQNRLEDFIRLCSLRGWLVNRINVENQIEIFNKFEQAIEFE</sequence>
<dbReference type="GO" id="GO:0006508">
    <property type="term" value="P:proteolysis"/>
    <property type="evidence" value="ECO:0007669"/>
    <property type="project" value="InterPro"/>
</dbReference>